<organism evidence="2 3">
    <name type="scientific">Muraenolepis orangiensis</name>
    <name type="common">Patagonian moray cod</name>
    <dbReference type="NCBI Taxonomy" id="630683"/>
    <lineage>
        <taxon>Eukaryota</taxon>
        <taxon>Metazoa</taxon>
        <taxon>Chordata</taxon>
        <taxon>Craniata</taxon>
        <taxon>Vertebrata</taxon>
        <taxon>Euteleostomi</taxon>
        <taxon>Actinopterygii</taxon>
        <taxon>Neopterygii</taxon>
        <taxon>Teleostei</taxon>
        <taxon>Neoteleostei</taxon>
        <taxon>Acanthomorphata</taxon>
        <taxon>Zeiogadaria</taxon>
        <taxon>Gadariae</taxon>
        <taxon>Gadiformes</taxon>
        <taxon>Muraenolepidoidei</taxon>
        <taxon>Muraenolepididae</taxon>
        <taxon>Muraenolepis</taxon>
    </lineage>
</organism>
<accession>A0A9Q0ERZ8</accession>
<reference evidence="2" key="1">
    <citation type="submission" date="2022-07" db="EMBL/GenBank/DDBJ databases">
        <title>Chromosome-level genome of Muraenolepis orangiensis.</title>
        <authorList>
            <person name="Kim J."/>
        </authorList>
    </citation>
    <scope>NUCLEOTIDE SEQUENCE</scope>
    <source>
        <strain evidence="2">KU_S4_2022</strain>
        <tissue evidence="2">Muscle</tissue>
    </source>
</reference>
<keyword evidence="3" id="KW-1185">Reference proteome</keyword>
<sequence>MSEWVPDPGVGGGGKNRKEERKETGAKKMYGKWRVEGERRLRWPSRRFGSPSEFLTPSRCHASGSARATSAGKML</sequence>
<comment type="caution">
    <text evidence="2">The sequence shown here is derived from an EMBL/GenBank/DDBJ whole genome shotgun (WGS) entry which is preliminary data.</text>
</comment>
<feature type="region of interest" description="Disordered" evidence="1">
    <location>
        <begin position="46"/>
        <end position="75"/>
    </location>
</feature>
<name>A0A9Q0ERZ8_9TELE</name>
<evidence type="ECO:0000313" key="2">
    <source>
        <dbReference type="EMBL" id="KAJ3610593.1"/>
    </source>
</evidence>
<dbReference type="EMBL" id="JANIIK010000038">
    <property type="protein sequence ID" value="KAJ3610593.1"/>
    <property type="molecule type" value="Genomic_DNA"/>
</dbReference>
<protein>
    <submittedName>
        <fullName evidence="2">Uncharacterized protein</fullName>
    </submittedName>
</protein>
<feature type="compositionally biased region" description="Basic and acidic residues" evidence="1">
    <location>
        <begin position="16"/>
        <end position="26"/>
    </location>
</feature>
<dbReference type="Proteomes" id="UP001148018">
    <property type="component" value="Unassembled WGS sequence"/>
</dbReference>
<feature type="region of interest" description="Disordered" evidence="1">
    <location>
        <begin position="1"/>
        <end position="28"/>
    </location>
</feature>
<evidence type="ECO:0000256" key="1">
    <source>
        <dbReference type="SAM" id="MobiDB-lite"/>
    </source>
</evidence>
<gene>
    <name evidence="2" type="ORF">NHX12_022685</name>
</gene>
<dbReference type="AlphaFoldDB" id="A0A9Q0ERZ8"/>
<evidence type="ECO:0000313" key="3">
    <source>
        <dbReference type="Proteomes" id="UP001148018"/>
    </source>
</evidence>
<proteinExistence type="predicted"/>